<reference evidence="9" key="1">
    <citation type="submission" date="2020-10" db="EMBL/GenBank/DDBJ databases">
        <authorList>
            <person name="Gilroy R."/>
        </authorList>
    </citation>
    <scope>NUCLEOTIDE SEQUENCE</scope>
    <source>
        <strain evidence="9">ChiBcec2-4451</strain>
    </source>
</reference>
<dbReference type="PIRSF" id="PIRSF000194">
    <property type="entry name" value="DHFR"/>
    <property type="match status" value="1"/>
</dbReference>
<evidence type="ECO:0000259" key="8">
    <source>
        <dbReference type="PROSITE" id="PS51330"/>
    </source>
</evidence>
<feature type="domain" description="DHFR" evidence="8">
    <location>
        <begin position="1"/>
        <end position="161"/>
    </location>
</feature>
<dbReference type="EMBL" id="DVON01000016">
    <property type="protein sequence ID" value="HIV11626.1"/>
    <property type="molecule type" value="Genomic_DNA"/>
</dbReference>
<dbReference type="CDD" id="cd00209">
    <property type="entry name" value="DHFR"/>
    <property type="match status" value="1"/>
</dbReference>
<dbReference type="InterPro" id="IPR012259">
    <property type="entry name" value="DHFR"/>
</dbReference>
<evidence type="ECO:0000256" key="3">
    <source>
        <dbReference type="ARBA" id="ARBA00012856"/>
    </source>
</evidence>
<keyword evidence="6 7" id="KW-0560">Oxidoreductase</keyword>
<protein>
    <recommendedName>
        <fullName evidence="3 7">Dihydrofolate reductase</fullName>
        <ecNumber evidence="3 7">1.5.1.3</ecNumber>
    </recommendedName>
</protein>
<dbReference type="Pfam" id="PF00186">
    <property type="entry name" value="DHFR_1"/>
    <property type="match status" value="1"/>
</dbReference>
<dbReference type="GO" id="GO:0046654">
    <property type="term" value="P:tetrahydrofolate biosynthetic process"/>
    <property type="evidence" value="ECO:0007669"/>
    <property type="project" value="InterPro"/>
</dbReference>
<dbReference type="EC" id="1.5.1.3" evidence="3 7"/>
<evidence type="ECO:0000256" key="7">
    <source>
        <dbReference type="PIRNR" id="PIRNR000194"/>
    </source>
</evidence>
<dbReference type="PANTHER" id="PTHR48069">
    <property type="entry name" value="DIHYDROFOLATE REDUCTASE"/>
    <property type="match status" value="1"/>
</dbReference>
<proteinExistence type="inferred from homology"/>
<dbReference type="GO" id="GO:0004146">
    <property type="term" value="F:dihydrofolate reductase activity"/>
    <property type="evidence" value="ECO:0007669"/>
    <property type="project" value="UniProtKB-EC"/>
</dbReference>
<gene>
    <name evidence="9" type="ORF">IAA63_00610</name>
</gene>
<dbReference type="GO" id="GO:0046452">
    <property type="term" value="P:dihydrofolate metabolic process"/>
    <property type="evidence" value="ECO:0007669"/>
    <property type="project" value="TreeGrafter"/>
</dbReference>
<dbReference type="AlphaFoldDB" id="A0A9D1NRR8"/>
<keyword evidence="5 7" id="KW-0521">NADP</keyword>
<dbReference type="Proteomes" id="UP000886723">
    <property type="component" value="Unassembled WGS sequence"/>
</dbReference>
<comment type="caution">
    <text evidence="9">The sequence shown here is derived from an EMBL/GenBank/DDBJ whole genome shotgun (WGS) entry which is preliminary data.</text>
</comment>
<comment type="catalytic activity">
    <reaction evidence="7">
        <text>(6S)-5,6,7,8-tetrahydrofolate + NADP(+) = 7,8-dihydrofolate + NADPH + H(+)</text>
        <dbReference type="Rhea" id="RHEA:15009"/>
        <dbReference type="ChEBI" id="CHEBI:15378"/>
        <dbReference type="ChEBI" id="CHEBI:57451"/>
        <dbReference type="ChEBI" id="CHEBI:57453"/>
        <dbReference type="ChEBI" id="CHEBI:57783"/>
        <dbReference type="ChEBI" id="CHEBI:58349"/>
        <dbReference type="EC" id="1.5.1.3"/>
    </reaction>
</comment>
<dbReference type="PRINTS" id="PR00070">
    <property type="entry name" value="DHFR"/>
</dbReference>
<dbReference type="GO" id="GO:0006730">
    <property type="term" value="P:one-carbon metabolic process"/>
    <property type="evidence" value="ECO:0007669"/>
    <property type="project" value="UniProtKB-KW"/>
</dbReference>
<organism evidence="9 10">
    <name type="scientific">Candidatus Pullilachnospira stercoravium</name>
    <dbReference type="NCBI Taxonomy" id="2840913"/>
    <lineage>
        <taxon>Bacteria</taxon>
        <taxon>Bacillati</taxon>
        <taxon>Bacillota</taxon>
        <taxon>Clostridia</taxon>
        <taxon>Lachnospirales</taxon>
        <taxon>Lachnospiraceae</taxon>
        <taxon>Lachnospiraceae incertae sedis</taxon>
        <taxon>Candidatus Pullilachnospira</taxon>
    </lineage>
</organism>
<evidence type="ECO:0000313" key="10">
    <source>
        <dbReference type="Proteomes" id="UP000886723"/>
    </source>
</evidence>
<dbReference type="SUPFAM" id="SSF53597">
    <property type="entry name" value="Dihydrofolate reductase-like"/>
    <property type="match status" value="1"/>
</dbReference>
<dbReference type="InterPro" id="IPR001796">
    <property type="entry name" value="DHFR_dom"/>
</dbReference>
<dbReference type="Gene3D" id="3.40.430.10">
    <property type="entry name" value="Dihydrofolate Reductase, subunit A"/>
    <property type="match status" value="1"/>
</dbReference>
<comment type="pathway">
    <text evidence="1 7">Cofactor biosynthesis; tetrahydrofolate biosynthesis; 5,6,7,8-tetrahydrofolate from 7,8-dihydrofolate: step 1/1.</text>
</comment>
<comment type="function">
    <text evidence="7">Key enzyme in folate metabolism. Catalyzes an essential reaction for de novo glycine and purine synthesis, and for DNA precursor synthesis.</text>
</comment>
<evidence type="ECO:0000256" key="4">
    <source>
        <dbReference type="ARBA" id="ARBA00022563"/>
    </source>
</evidence>
<dbReference type="PROSITE" id="PS51330">
    <property type="entry name" value="DHFR_2"/>
    <property type="match status" value="1"/>
</dbReference>
<evidence type="ECO:0000256" key="5">
    <source>
        <dbReference type="ARBA" id="ARBA00022857"/>
    </source>
</evidence>
<comment type="similarity">
    <text evidence="2 7">Belongs to the dihydrofolate reductase family.</text>
</comment>
<name>A0A9D1NRR8_9FIRM</name>
<keyword evidence="4 7" id="KW-0554">One-carbon metabolism</keyword>
<sequence>MRLIVAVDKNWGIGKNNDLLVSIPSDKKFFRQETTGKVVVMGRKTLESFPGGLPLKNRTNVVLTRNAGYRAKDTVIVHDIPELLEELKKYPSDAVYVVGGGTVYEELLPYCDEAYVTKIDFAYEADTYFPNLDQMPEWEMVEESEEQTYFDLEFTFTRYERKA</sequence>
<reference evidence="9" key="2">
    <citation type="journal article" date="2021" name="PeerJ">
        <title>Extensive microbial diversity within the chicken gut microbiome revealed by metagenomics and culture.</title>
        <authorList>
            <person name="Gilroy R."/>
            <person name="Ravi A."/>
            <person name="Getino M."/>
            <person name="Pursley I."/>
            <person name="Horton D.L."/>
            <person name="Alikhan N.F."/>
            <person name="Baker D."/>
            <person name="Gharbi K."/>
            <person name="Hall N."/>
            <person name="Watson M."/>
            <person name="Adriaenssens E.M."/>
            <person name="Foster-Nyarko E."/>
            <person name="Jarju S."/>
            <person name="Secka A."/>
            <person name="Antonio M."/>
            <person name="Oren A."/>
            <person name="Chaudhuri R.R."/>
            <person name="La Ragione R."/>
            <person name="Hildebrand F."/>
            <person name="Pallen M.J."/>
        </authorList>
    </citation>
    <scope>NUCLEOTIDE SEQUENCE</scope>
    <source>
        <strain evidence="9">ChiBcec2-4451</strain>
    </source>
</reference>
<dbReference type="InterPro" id="IPR024072">
    <property type="entry name" value="DHFR-like_dom_sf"/>
</dbReference>
<evidence type="ECO:0000256" key="2">
    <source>
        <dbReference type="ARBA" id="ARBA00009539"/>
    </source>
</evidence>
<dbReference type="PANTHER" id="PTHR48069:SF3">
    <property type="entry name" value="DIHYDROFOLATE REDUCTASE"/>
    <property type="match status" value="1"/>
</dbReference>
<evidence type="ECO:0000256" key="6">
    <source>
        <dbReference type="ARBA" id="ARBA00023002"/>
    </source>
</evidence>
<dbReference type="GO" id="GO:0050661">
    <property type="term" value="F:NADP binding"/>
    <property type="evidence" value="ECO:0007669"/>
    <property type="project" value="InterPro"/>
</dbReference>
<evidence type="ECO:0000313" key="9">
    <source>
        <dbReference type="EMBL" id="HIV11626.1"/>
    </source>
</evidence>
<accession>A0A9D1NRR8</accession>
<dbReference type="GO" id="GO:0046655">
    <property type="term" value="P:folic acid metabolic process"/>
    <property type="evidence" value="ECO:0007669"/>
    <property type="project" value="TreeGrafter"/>
</dbReference>
<evidence type="ECO:0000256" key="1">
    <source>
        <dbReference type="ARBA" id="ARBA00004903"/>
    </source>
</evidence>